<dbReference type="RefSeq" id="XP_009224399.1">
    <property type="nucleotide sequence ID" value="XM_009226135.1"/>
</dbReference>
<organism evidence="3">
    <name type="scientific">Gaeumannomyces tritici (strain R3-111a-1)</name>
    <name type="common">Wheat and barley take-all root rot fungus</name>
    <name type="synonym">Gaeumannomyces graminis var. tritici</name>
    <dbReference type="NCBI Taxonomy" id="644352"/>
    <lineage>
        <taxon>Eukaryota</taxon>
        <taxon>Fungi</taxon>
        <taxon>Dikarya</taxon>
        <taxon>Ascomycota</taxon>
        <taxon>Pezizomycotina</taxon>
        <taxon>Sordariomycetes</taxon>
        <taxon>Sordariomycetidae</taxon>
        <taxon>Magnaporthales</taxon>
        <taxon>Magnaporthaceae</taxon>
        <taxon>Gaeumannomyces</taxon>
    </lineage>
</organism>
<feature type="compositionally biased region" description="Basic and acidic residues" evidence="1">
    <location>
        <begin position="522"/>
        <end position="539"/>
    </location>
</feature>
<dbReference type="PANTHER" id="PTHR39611">
    <property type="entry name" value="HYDROXYPROLINE-RICH GLYCOPROTEIN DZ-HRGP-RELATED"/>
    <property type="match status" value="1"/>
</dbReference>
<dbReference type="VEuPathDB" id="FungiDB:GGTG_08295"/>
<feature type="compositionally biased region" description="Basic and acidic residues" evidence="1">
    <location>
        <begin position="259"/>
        <end position="271"/>
    </location>
</feature>
<feature type="compositionally biased region" description="Basic and acidic residues" evidence="1">
    <location>
        <begin position="333"/>
        <end position="347"/>
    </location>
</feature>
<dbReference type="HOGENOM" id="CLU_019694_0_0_1"/>
<feature type="compositionally biased region" description="Pro residues" evidence="1">
    <location>
        <begin position="306"/>
        <end position="319"/>
    </location>
</feature>
<keyword evidence="5" id="KW-1185">Reference proteome</keyword>
<evidence type="ECO:0000313" key="3">
    <source>
        <dbReference type="EMBL" id="EJT74455.1"/>
    </source>
</evidence>
<dbReference type="eggNOG" id="ENOG502SHYC">
    <property type="taxonomic scope" value="Eukaryota"/>
</dbReference>
<feature type="region of interest" description="Disordered" evidence="1">
    <location>
        <begin position="522"/>
        <end position="566"/>
    </location>
</feature>
<feature type="domain" description="DUF7514" evidence="2">
    <location>
        <begin position="2"/>
        <end position="101"/>
    </location>
</feature>
<evidence type="ECO:0000313" key="5">
    <source>
        <dbReference type="Proteomes" id="UP000006039"/>
    </source>
</evidence>
<evidence type="ECO:0000256" key="1">
    <source>
        <dbReference type="SAM" id="MobiDB-lite"/>
    </source>
</evidence>
<protein>
    <recommendedName>
        <fullName evidence="2">DUF7514 domain-containing protein</fullName>
    </recommendedName>
</protein>
<reference evidence="4" key="5">
    <citation type="submission" date="2018-04" db="UniProtKB">
        <authorList>
            <consortium name="EnsemblFungi"/>
        </authorList>
    </citation>
    <scope>IDENTIFICATION</scope>
    <source>
        <strain evidence="4">R3-111a-1</strain>
    </source>
</reference>
<feature type="compositionally biased region" description="Basic and acidic residues" evidence="1">
    <location>
        <begin position="497"/>
        <end position="508"/>
    </location>
</feature>
<dbReference type="Proteomes" id="UP000006039">
    <property type="component" value="Unassembled WGS sequence"/>
</dbReference>
<feature type="compositionally biased region" description="Low complexity" evidence="1">
    <location>
        <begin position="155"/>
        <end position="170"/>
    </location>
</feature>
<feature type="compositionally biased region" description="Basic and acidic residues" evidence="1">
    <location>
        <begin position="421"/>
        <end position="491"/>
    </location>
</feature>
<dbReference type="Pfam" id="PF24355">
    <property type="entry name" value="DUF7514"/>
    <property type="match status" value="1"/>
</dbReference>
<feature type="compositionally biased region" description="Low complexity" evidence="1">
    <location>
        <begin position="285"/>
        <end position="294"/>
    </location>
</feature>
<name>J3P459_GAET3</name>
<proteinExistence type="predicted"/>
<evidence type="ECO:0000259" key="2">
    <source>
        <dbReference type="Pfam" id="PF24355"/>
    </source>
</evidence>
<sequence>MPSRSISYVWQVLGCQHALQPTANDFEPPSIPALTVKGFVRWMWINILLDPEEYHSYIQTCLKEWDLKHPETGEPFPKELPREAFPKETDDDINKWHQNCAETLRREATPREEPRPTFPDARVKEGYSHVRGSFAAAAGAAAGATAGAAGFTTASAFTSSRPRPSTSPRTRTTHSRPVTFSHVRDPRPPPIPSPLSPERRGSSRRGSSPEDAARRRSFSDHANAAHDPNHTHSRSSEHLRAPDPHHVPPVAPRRHSQPRHCESPSDSDHAPSPRTSHKRRHPDPSHQSSPDPTSVPIRRTNTQPQPIRPRAPSPGPNPPVGGSTSAPITNADVDERRSRRREDEPRTRFHIPFISSFLPGGDRPRSTSRQHSGGAAPSSRHSRDDGPGSKSGRWSRNDDYDSDPTSSDDSRERRRRRRKMYDRDRERERDRDRDRDHVRDRDRMRDSDRDRDRDRDVEDERDRRNRRDRERDRERERERDRDFERHGDRGKYTYRPDVYRRTSSHADIDRWRGVDVDHLFRERERDRDSPRDERRRGDPRGPSPVVQVTGVSGRKYPTGSETGWSP</sequence>
<gene>
    <name evidence="4" type="primary">20348753</name>
    <name evidence="3" type="ORF">GGTG_08295</name>
</gene>
<accession>J3P459</accession>
<dbReference type="EMBL" id="GL385398">
    <property type="protein sequence ID" value="EJT74455.1"/>
    <property type="molecule type" value="Genomic_DNA"/>
</dbReference>
<feature type="region of interest" description="Disordered" evidence="1">
    <location>
        <begin position="104"/>
        <end position="123"/>
    </location>
</feature>
<feature type="compositionally biased region" description="Basic and acidic residues" evidence="1">
    <location>
        <begin position="197"/>
        <end position="246"/>
    </location>
</feature>
<reference evidence="5" key="1">
    <citation type="submission" date="2010-07" db="EMBL/GenBank/DDBJ databases">
        <title>The genome sequence of Gaeumannomyces graminis var. tritici strain R3-111a-1.</title>
        <authorList>
            <consortium name="The Broad Institute Genome Sequencing Platform"/>
            <person name="Ma L.-J."/>
            <person name="Dead R."/>
            <person name="Young S."/>
            <person name="Zeng Q."/>
            <person name="Koehrsen M."/>
            <person name="Alvarado L."/>
            <person name="Berlin A."/>
            <person name="Chapman S.B."/>
            <person name="Chen Z."/>
            <person name="Freedman E."/>
            <person name="Gellesch M."/>
            <person name="Goldberg J."/>
            <person name="Griggs A."/>
            <person name="Gujja S."/>
            <person name="Heilman E.R."/>
            <person name="Heiman D."/>
            <person name="Hepburn T."/>
            <person name="Howarth C."/>
            <person name="Jen D."/>
            <person name="Larson L."/>
            <person name="Mehta T."/>
            <person name="Neiman D."/>
            <person name="Pearson M."/>
            <person name="Roberts A."/>
            <person name="Saif S."/>
            <person name="Shea T."/>
            <person name="Shenoy N."/>
            <person name="Sisk P."/>
            <person name="Stolte C."/>
            <person name="Sykes S."/>
            <person name="Walk T."/>
            <person name="White J."/>
            <person name="Yandava C."/>
            <person name="Haas B."/>
            <person name="Nusbaum C."/>
            <person name="Birren B."/>
        </authorList>
    </citation>
    <scope>NUCLEOTIDE SEQUENCE [LARGE SCALE GENOMIC DNA]</scope>
    <source>
        <strain evidence="5">R3-111a-1</strain>
    </source>
</reference>
<feature type="region of interest" description="Disordered" evidence="1">
    <location>
        <begin position="155"/>
        <end position="508"/>
    </location>
</feature>
<dbReference type="AlphaFoldDB" id="J3P459"/>
<evidence type="ECO:0000313" key="4">
    <source>
        <dbReference type="EnsemblFungi" id="EJT74455"/>
    </source>
</evidence>
<dbReference type="InterPro" id="IPR055936">
    <property type="entry name" value="DUF7514"/>
</dbReference>
<reference evidence="3" key="2">
    <citation type="submission" date="2010-07" db="EMBL/GenBank/DDBJ databases">
        <authorList>
            <consortium name="The Broad Institute Genome Sequencing Platform"/>
            <consortium name="Broad Institute Genome Sequencing Center for Infectious Disease"/>
            <person name="Ma L.-J."/>
            <person name="Dead R."/>
            <person name="Young S."/>
            <person name="Zeng Q."/>
            <person name="Koehrsen M."/>
            <person name="Alvarado L."/>
            <person name="Berlin A."/>
            <person name="Chapman S.B."/>
            <person name="Chen Z."/>
            <person name="Freedman E."/>
            <person name="Gellesch M."/>
            <person name="Goldberg J."/>
            <person name="Griggs A."/>
            <person name="Gujja S."/>
            <person name="Heilman E.R."/>
            <person name="Heiman D."/>
            <person name="Hepburn T."/>
            <person name="Howarth C."/>
            <person name="Jen D."/>
            <person name="Larson L."/>
            <person name="Mehta T."/>
            <person name="Neiman D."/>
            <person name="Pearson M."/>
            <person name="Roberts A."/>
            <person name="Saif S."/>
            <person name="Shea T."/>
            <person name="Shenoy N."/>
            <person name="Sisk P."/>
            <person name="Stolte C."/>
            <person name="Sykes S."/>
            <person name="Walk T."/>
            <person name="White J."/>
            <person name="Yandava C."/>
            <person name="Haas B."/>
            <person name="Nusbaum C."/>
            <person name="Birren B."/>
        </authorList>
    </citation>
    <scope>NUCLEOTIDE SEQUENCE</scope>
    <source>
        <strain evidence="3">R3-111a-1</strain>
    </source>
</reference>
<reference evidence="3" key="3">
    <citation type="submission" date="2010-09" db="EMBL/GenBank/DDBJ databases">
        <title>Annotation of Gaeumannomyces graminis var. tritici R3-111a-1.</title>
        <authorList>
            <consortium name="The Broad Institute Genome Sequencing Platform"/>
            <person name="Ma L.-J."/>
            <person name="Dead R."/>
            <person name="Young S.K."/>
            <person name="Zeng Q."/>
            <person name="Gargeya S."/>
            <person name="Fitzgerald M."/>
            <person name="Haas B."/>
            <person name="Abouelleil A."/>
            <person name="Alvarado L."/>
            <person name="Arachchi H.M."/>
            <person name="Berlin A."/>
            <person name="Brown A."/>
            <person name="Chapman S.B."/>
            <person name="Chen Z."/>
            <person name="Dunbar C."/>
            <person name="Freedman E."/>
            <person name="Gearin G."/>
            <person name="Gellesch M."/>
            <person name="Goldberg J."/>
            <person name="Griggs A."/>
            <person name="Gujja S."/>
            <person name="Heiman D."/>
            <person name="Howarth C."/>
            <person name="Larson L."/>
            <person name="Lui A."/>
            <person name="MacDonald P.J.P."/>
            <person name="Mehta T."/>
            <person name="Montmayeur A."/>
            <person name="Murphy C."/>
            <person name="Neiman D."/>
            <person name="Pearson M."/>
            <person name="Priest M."/>
            <person name="Roberts A."/>
            <person name="Saif S."/>
            <person name="Shea T."/>
            <person name="Shenoy N."/>
            <person name="Sisk P."/>
            <person name="Stolte C."/>
            <person name="Sykes S."/>
            <person name="Yandava C."/>
            <person name="Wortman J."/>
            <person name="Nusbaum C."/>
            <person name="Birren B."/>
        </authorList>
    </citation>
    <scope>NUCLEOTIDE SEQUENCE</scope>
    <source>
        <strain evidence="3">R3-111a-1</strain>
    </source>
</reference>
<dbReference type="EnsemblFungi" id="EJT74455">
    <property type="protein sequence ID" value="EJT74455"/>
    <property type="gene ID" value="GGTG_08295"/>
</dbReference>
<reference evidence="4" key="4">
    <citation type="journal article" date="2015" name="G3 (Bethesda)">
        <title>Genome sequences of three phytopathogenic species of the Magnaporthaceae family of fungi.</title>
        <authorList>
            <person name="Okagaki L.H."/>
            <person name="Nunes C.C."/>
            <person name="Sailsbery J."/>
            <person name="Clay B."/>
            <person name="Brown D."/>
            <person name="John T."/>
            <person name="Oh Y."/>
            <person name="Young N."/>
            <person name="Fitzgerald M."/>
            <person name="Haas B.J."/>
            <person name="Zeng Q."/>
            <person name="Young S."/>
            <person name="Adiconis X."/>
            <person name="Fan L."/>
            <person name="Levin J.Z."/>
            <person name="Mitchell T.K."/>
            <person name="Okubara P.A."/>
            <person name="Farman M.L."/>
            <person name="Kohn L.M."/>
            <person name="Birren B."/>
            <person name="Ma L.-J."/>
            <person name="Dean R.A."/>
        </authorList>
    </citation>
    <scope>NUCLEOTIDE SEQUENCE</scope>
    <source>
        <strain evidence="4">R3-111a-1</strain>
    </source>
</reference>
<dbReference type="OrthoDB" id="5420895at2759"/>
<dbReference type="GeneID" id="20348753"/>
<dbReference type="PANTHER" id="PTHR39611:SF2">
    <property type="entry name" value="HYDROXYPROLINE-RICH GLYCOPROTEIN DZ-HRGP"/>
    <property type="match status" value="1"/>
</dbReference>